<evidence type="ECO:0000256" key="1">
    <source>
        <dbReference type="SAM" id="MobiDB-lite"/>
    </source>
</evidence>
<evidence type="ECO:0000313" key="3">
    <source>
        <dbReference type="Proteomes" id="UP000000768"/>
    </source>
</evidence>
<reference evidence="2 3" key="1">
    <citation type="journal article" date="2009" name="Nature">
        <title>The Sorghum bicolor genome and the diversification of grasses.</title>
        <authorList>
            <person name="Paterson A.H."/>
            <person name="Bowers J.E."/>
            <person name="Bruggmann R."/>
            <person name="Dubchak I."/>
            <person name="Grimwood J."/>
            <person name="Gundlach H."/>
            <person name="Haberer G."/>
            <person name="Hellsten U."/>
            <person name="Mitros T."/>
            <person name="Poliakov A."/>
            <person name="Schmutz J."/>
            <person name="Spannagl M."/>
            <person name="Tang H."/>
            <person name="Wang X."/>
            <person name="Wicker T."/>
            <person name="Bharti A.K."/>
            <person name="Chapman J."/>
            <person name="Feltus F.A."/>
            <person name="Gowik U."/>
            <person name="Grigoriev I.V."/>
            <person name="Lyons E."/>
            <person name="Maher C.A."/>
            <person name="Martis M."/>
            <person name="Narechania A."/>
            <person name="Otillar R.P."/>
            <person name="Penning B.W."/>
            <person name="Salamov A.A."/>
            <person name="Wang Y."/>
            <person name="Zhang L."/>
            <person name="Carpita N.C."/>
            <person name="Freeling M."/>
            <person name="Gingle A.R."/>
            <person name="Hash C.T."/>
            <person name="Keller B."/>
            <person name="Klein P."/>
            <person name="Kresovich S."/>
            <person name="McCann M.C."/>
            <person name="Ming R."/>
            <person name="Peterson D.G."/>
            <person name="Mehboob-ur-Rahman"/>
            <person name="Ware D."/>
            <person name="Westhoff P."/>
            <person name="Mayer K.F."/>
            <person name="Messing J."/>
            <person name="Rokhsar D.S."/>
        </authorList>
    </citation>
    <scope>NUCLEOTIDE SEQUENCE [LARGE SCALE GENOMIC DNA]</scope>
    <source>
        <strain evidence="3">cv. BTx623</strain>
    </source>
</reference>
<feature type="compositionally biased region" description="Pro residues" evidence="1">
    <location>
        <begin position="122"/>
        <end position="131"/>
    </location>
</feature>
<sequence>MWQEHQCGRPGSRAPAASSRISEQELCSYGHDGSISASTGLIHRQLGSGQRGDFLAFRCSRRDSAPDEYDGCRRPPDLAEACPARMVSSCLLSQPFRAATGHGCWHRGQTWMELPCGRSSSRPPPASPPTSPISLDSFLQDS</sequence>
<evidence type="ECO:0000313" key="2">
    <source>
        <dbReference type="EMBL" id="KXG38104.1"/>
    </source>
</evidence>
<dbReference type="Proteomes" id="UP000000768">
    <property type="component" value="Chromosome 1"/>
</dbReference>
<name>A0A1B6QJL2_SORBI</name>
<proteinExistence type="predicted"/>
<dbReference type="AlphaFoldDB" id="A0A1B6QJL2"/>
<keyword evidence="3" id="KW-1185">Reference proteome</keyword>
<gene>
    <name evidence="2" type="ORF">SORBI_3001G181200</name>
</gene>
<feature type="region of interest" description="Disordered" evidence="1">
    <location>
        <begin position="115"/>
        <end position="142"/>
    </location>
</feature>
<organism evidence="2 3">
    <name type="scientific">Sorghum bicolor</name>
    <name type="common">Sorghum</name>
    <name type="synonym">Sorghum vulgare</name>
    <dbReference type="NCBI Taxonomy" id="4558"/>
    <lineage>
        <taxon>Eukaryota</taxon>
        <taxon>Viridiplantae</taxon>
        <taxon>Streptophyta</taxon>
        <taxon>Embryophyta</taxon>
        <taxon>Tracheophyta</taxon>
        <taxon>Spermatophyta</taxon>
        <taxon>Magnoliopsida</taxon>
        <taxon>Liliopsida</taxon>
        <taxon>Poales</taxon>
        <taxon>Poaceae</taxon>
        <taxon>PACMAD clade</taxon>
        <taxon>Panicoideae</taxon>
        <taxon>Andropogonodae</taxon>
        <taxon>Andropogoneae</taxon>
        <taxon>Sorghinae</taxon>
        <taxon>Sorghum</taxon>
    </lineage>
</organism>
<dbReference type="EMBL" id="CM000760">
    <property type="protein sequence ID" value="KXG38104.1"/>
    <property type="molecule type" value="Genomic_DNA"/>
</dbReference>
<protein>
    <submittedName>
        <fullName evidence="2">Uncharacterized protein</fullName>
    </submittedName>
</protein>
<dbReference type="Gramene" id="KXG38104">
    <property type="protein sequence ID" value="KXG38104"/>
    <property type="gene ID" value="SORBI_3001G181200"/>
</dbReference>
<dbReference type="InParanoid" id="A0A1B6QJL2"/>
<accession>A0A1B6QJL2</accession>
<reference evidence="3" key="2">
    <citation type="journal article" date="2018" name="Plant J.">
        <title>The Sorghum bicolor reference genome: improved assembly, gene annotations, a transcriptome atlas, and signatures of genome organization.</title>
        <authorList>
            <person name="McCormick R.F."/>
            <person name="Truong S.K."/>
            <person name="Sreedasyam A."/>
            <person name="Jenkins J."/>
            <person name="Shu S."/>
            <person name="Sims D."/>
            <person name="Kennedy M."/>
            <person name="Amirebrahimi M."/>
            <person name="Weers B.D."/>
            <person name="McKinley B."/>
            <person name="Mattison A."/>
            <person name="Morishige D.T."/>
            <person name="Grimwood J."/>
            <person name="Schmutz J."/>
            <person name="Mullet J.E."/>
        </authorList>
    </citation>
    <scope>NUCLEOTIDE SEQUENCE [LARGE SCALE GENOMIC DNA]</scope>
    <source>
        <strain evidence="3">cv. BTx623</strain>
    </source>
</reference>